<dbReference type="EMBL" id="BLLF01005138">
    <property type="protein sequence ID" value="GFH30775.1"/>
    <property type="molecule type" value="Genomic_DNA"/>
</dbReference>
<reference evidence="2 3" key="1">
    <citation type="submission" date="2020-02" db="EMBL/GenBank/DDBJ databases">
        <title>Draft genome sequence of Haematococcus lacustris strain NIES-144.</title>
        <authorList>
            <person name="Morimoto D."/>
            <person name="Nakagawa S."/>
            <person name="Yoshida T."/>
            <person name="Sawayama S."/>
        </authorList>
    </citation>
    <scope>NUCLEOTIDE SEQUENCE [LARGE SCALE GENOMIC DNA]</scope>
    <source>
        <strain evidence="2 3">NIES-144</strain>
    </source>
</reference>
<organism evidence="2 3">
    <name type="scientific">Haematococcus lacustris</name>
    <name type="common">Green alga</name>
    <name type="synonym">Haematococcus pluvialis</name>
    <dbReference type="NCBI Taxonomy" id="44745"/>
    <lineage>
        <taxon>Eukaryota</taxon>
        <taxon>Viridiplantae</taxon>
        <taxon>Chlorophyta</taxon>
        <taxon>core chlorophytes</taxon>
        <taxon>Chlorophyceae</taxon>
        <taxon>CS clade</taxon>
        <taxon>Chlamydomonadales</taxon>
        <taxon>Haematococcaceae</taxon>
        <taxon>Haematococcus</taxon>
    </lineage>
</organism>
<comment type="caution">
    <text evidence="2">The sequence shown here is derived from an EMBL/GenBank/DDBJ whole genome shotgun (WGS) entry which is preliminary data.</text>
</comment>
<evidence type="ECO:0000313" key="3">
    <source>
        <dbReference type="Proteomes" id="UP000485058"/>
    </source>
</evidence>
<keyword evidence="3" id="KW-1185">Reference proteome</keyword>
<dbReference type="Proteomes" id="UP000485058">
    <property type="component" value="Unassembled WGS sequence"/>
</dbReference>
<feature type="domain" description="E3 UFM1-protein ligase-like C-terminal" evidence="1">
    <location>
        <begin position="7"/>
        <end position="75"/>
    </location>
</feature>
<feature type="non-terminal residue" evidence="2">
    <location>
        <position position="1"/>
    </location>
</feature>
<sequence length="79" mass="8177">LRASFLLPGKCLSAVLRRAANGLPAEAVAQIEAFHTQVVDYLRSTSAKGAGAALMEDAAVTQAQLLASLPSIKKLAGKE</sequence>
<accession>A0A6A0ADN4</accession>
<proteinExistence type="predicted"/>
<evidence type="ECO:0000313" key="2">
    <source>
        <dbReference type="EMBL" id="GFH30775.1"/>
    </source>
</evidence>
<name>A0A6A0ADN4_HAELA</name>
<protein>
    <recommendedName>
        <fullName evidence="1">E3 UFM1-protein ligase-like C-terminal domain-containing protein</fullName>
    </recommendedName>
</protein>
<dbReference type="AlphaFoldDB" id="A0A6A0ADN4"/>
<dbReference type="InterPro" id="IPR056761">
    <property type="entry name" value="Ufl1-like_C"/>
</dbReference>
<evidence type="ECO:0000259" key="1">
    <source>
        <dbReference type="Pfam" id="PF25041"/>
    </source>
</evidence>
<dbReference type="Pfam" id="PF25041">
    <property type="entry name" value="UFL1_C"/>
    <property type="match status" value="1"/>
</dbReference>
<gene>
    <name evidence="2" type="ORF">HaLaN_29693</name>
</gene>